<comment type="caution">
    <text evidence="2">The sequence shown here is derived from an EMBL/GenBank/DDBJ whole genome shotgun (WGS) entry which is preliminary data.</text>
</comment>
<feature type="chain" id="PRO_5043506034" description="Ig-like domain-containing protein" evidence="1">
    <location>
        <begin position="20"/>
        <end position="431"/>
    </location>
</feature>
<accession>A0AAV2I2D2</accession>
<evidence type="ECO:0000256" key="1">
    <source>
        <dbReference type="SAM" id="SignalP"/>
    </source>
</evidence>
<reference evidence="2 3" key="1">
    <citation type="submission" date="2024-04" db="EMBL/GenBank/DDBJ databases">
        <authorList>
            <consortium name="Genoscope - CEA"/>
            <person name="William W."/>
        </authorList>
    </citation>
    <scope>NUCLEOTIDE SEQUENCE [LARGE SCALE GENOMIC DNA]</scope>
</reference>
<feature type="signal peptide" evidence="1">
    <location>
        <begin position="1"/>
        <end position="19"/>
    </location>
</feature>
<protein>
    <recommendedName>
        <fullName evidence="4">Ig-like domain-containing protein</fullName>
    </recommendedName>
</protein>
<dbReference type="EMBL" id="CAXITT010000367">
    <property type="protein sequence ID" value="CAL1540010.1"/>
    <property type="molecule type" value="Genomic_DNA"/>
</dbReference>
<name>A0AAV2I2D2_LYMST</name>
<sequence>MLAFLATLILAFLWGQSYASVYKCETFLYVENKNLSVLCQFSGVDPGVRNCQLYWKRKDQSTLLTGTRVTTVPDSPAKFNVFCSVNLTVSSLGQGSHEFSAVLSPRTGVQARTQPVQVEFSLPEVSLNRDCYFPWSRVDNCLLEPLGYCTCDLTKAGYPAGRAEWFLEGALTNQERSDSSSRLVVRNPKTNTPVRLQKFVCIGTSALGTQQTRAEFEVKFPFGPTAMSLRQANRNGDNKFDLCPGKSEELNIECDVPVADVFPAPWFHFRVNDTIPTYNLYAGEVVGSVHRFQKSVRPVSGGTLNVQCQPLNSCSKRQVQDTISIQVREPPKALPRLVINGKSYNGSGLASEAIRNGDTVVVSCTIDGGVPAVSDVTLTCPGQTLTSRGNSVQLTTFRARRPLSGQSCLCSANHVTGCYSGRTDVVLNVGV</sequence>
<gene>
    <name evidence="2" type="ORF">GSLYS_00013743001</name>
</gene>
<organism evidence="2 3">
    <name type="scientific">Lymnaea stagnalis</name>
    <name type="common">Great pond snail</name>
    <name type="synonym">Helix stagnalis</name>
    <dbReference type="NCBI Taxonomy" id="6523"/>
    <lineage>
        <taxon>Eukaryota</taxon>
        <taxon>Metazoa</taxon>
        <taxon>Spiralia</taxon>
        <taxon>Lophotrochozoa</taxon>
        <taxon>Mollusca</taxon>
        <taxon>Gastropoda</taxon>
        <taxon>Heterobranchia</taxon>
        <taxon>Euthyneura</taxon>
        <taxon>Panpulmonata</taxon>
        <taxon>Hygrophila</taxon>
        <taxon>Lymnaeoidea</taxon>
        <taxon>Lymnaeidae</taxon>
        <taxon>Lymnaea</taxon>
    </lineage>
</organism>
<keyword evidence="1" id="KW-0732">Signal</keyword>
<dbReference type="Proteomes" id="UP001497497">
    <property type="component" value="Unassembled WGS sequence"/>
</dbReference>
<proteinExistence type="predicted"/>
<keyword evidence="3" id="KW-1185">Reference proteome</keyword>
<evidence type="ECO:0008006" key="4">
    <source>
        <dbReference type="Google" id="ProtNLM"/>
    </source>
</evidence>
<dbReference type="AlphaFoldDB" id="A0AAV2I2D2"/>
<evidence type="ECO:0000313" key="3">
    <source>
        <dbReference type="Proteomes" id="UP001497497"/>
    </source>
</evidence>
<evidence type="ECO:0000313" key="2">
    <source>
        <dbReference type="EMBL" id="CAL1540010.1"/>
    </source>
</evidence>